<evidence type="ECO:0000256" key="1">
    <source>
        <dbReference type="SAM" id="Phobius"/>
    </source>
</evidence>
<accession>A0ABW3FA70</accession>
<gene>
    <name evidence="2" type="ORF">ACFQ1Z_08990</name>
</gene>
<keyword evidence="1" id="KW-0812">Transmembrane</keyword>
<proteinExistence type="predicted"/>
<keyword evidence="3" id="KW-1185">Reference proteome</keyword>
<dbReference type="InterPro" id="IPR012902">
    <property type="entry name" value="N_methyl_site"/>
</dbReference>
<dbReference type="Gene3D" id="3.30.700.10">
    <property type="entry name" value="Glycoprotein, Type 4 Pilin"/>
    <property type="match status" value="1"/>
</dbReference>
<comment type="caution">
    <text evidence="2">The sequence shown here is derived from an EMBL/GenBank/DDBJ whole genome shotgun (WGS) entry which is preliminary data.</text>
</comment>
<organism evidence="2 3">
    <name type="scientific">Methylophilus luteus</name>
    <dbReference type="NCBI Taxonomy" id="640108"/>
    <lineage>
        <taxon>Bacteria</taxon>
        <taxon>Pseudomonadati</taxon>
        <taxon>Pseudomonadota</taxon>
        <taxon>Betaproteobacteria</taxon>
        <taxon>Nitrosomonadales</taxon>
        <taxon>Methylophilaceae</taxon>
        <taxon>Methylophilus</taxon>
    </lineage>
</organism>
<dbReference type="SUPFAM" id="SSF54523">
    <property type="entry name" value="Pili subunits"/>
    <property type="match status" value="1"/>
</dbReference>
<dbReference type="Pfam" id="PF07963">
    <property type="entry name" value="N_methyl"/>
    <property type="match status" value="1"/>
</dbReference>
<keyword evidence="1" id="KW-1133">Transmembrane helix</keyword>
<reference evidence="3" key="1">
    <citation type="journal article" date="2019" name="Int. J. Syst. Evol. Microbiol.">
        <title>The Global Catalogue of Microorganisms (GCM) 10K type strain sequencing project: providing services to taxonomists for standard genome sequencing and annotation.</title>
        <authorList>
            <consortium name="The Broad Institute Genomics Platform"/>
            <consortium name="The Broad Institute Genome Sequencing Center for Infectious Disease"/>
            <person name="Wu L."/>
            <person name="Ma J."/>
        </authorList>
    </citation>
    <scope>NUCLEOTIDE SEQUENCE [LARGE SCALE GENOMIC DNA]</scope>
    <source>
        <strain evidence="3">CCUG 58412</strain>
    </source>
</reference>
<feature type="transmembrane region" description="Helical" evidence="1">
    <location>
        <begin position="6"/>
        <end position="27"/>
    </location>
</feature>
<dbReference type="RefSeq" id="WP_379057053.1">
    <property type="nucleotide sequence ID" value="NZ_JBHTKB010000001.1"/>
</dbReference>
<dbReference type="EMBL" id="JBHTKB010000001">
    <property type="protein sequence ID" value="MFD0913676.1"/>
    <property type="molecule type" value="Genomic_DNA"/>
</dbReference>
<sequence length="213" mass="22166">MNRQQGFSLIELAIVLVIAGLLLAGVMRGQELIANAKVKSLASDFRNIPTYFYAYQDRFRALPGDDHAAVAHLGNANIASTAGQQQNGLIQGAWNSESASDESFLLWQHLRAAGLASGTTDINSGQYAPRNSEGGRLGVTSVGALSAVTSGTFNSAHALCSDGIIGRYATQLDTMLDDGAGNGGAMRIVLSSTPGTGVATPDPATPYLVCMSF</sequence>
<evidence type="ECO:0000313" key="2">
    <source>
        <dbReference type="EMBL" id="MFD0913676.1"/>
    </source>
</evidence>
<dbReference type="PROSITE" id="PS00409">
    <property type="entry name" value="PROKAR_NTER_METHYL"/>
    <property type="match status" value="1"/>
</dbReference>
<name>A0ABW3FA70_9PROT</name>
<dbReference type="Proteomes" id="UP001597128">
    <property type="component" value="Unassembled WGS sequence"/>
</dbReference>
<keyword evidence="1" id="KW-0472">Membrane</keyword>
<protein>
    <submittedName>
        <fullName evidence="2">Type II secretion system protein</fullName>
    </submittedName>
</protein>
<dbReference type="NCBIfam" id="TIGR02532">
    <property type="entry name" value="IV_pilin_GFxxxE"/>
    <property type="match status" value="1"/>
</dbReference>
<dbReference type="InterPro" id="IPR045584">
    <property type="entry name" value="Pilin-like"/>
</dbReference>
<evidence type="ECO:0000313" key="3">
    <source>
        <dbReference type="Proteomes" id="UP001597128"/>
    </source>
</evidence>